<organism evidence="1 2">
    <name type="scientific">Cutibacterium porci</name>
    <dbReference type="NCBI Taxonomy" id="2605781"/>
    <lineage>
        <taxon>Bacteria</taxon>
        <taxon>Bacillati</taxon>
        <taxon>Actinomycetota</taxon>
        <taxon>Actinomycetes</taxon>
        <taxon>Propionibacteriales</taxon>
        <taxon>Propionibacteriaceae</taxon>
        <taxon>Cutibacterium</taxon>
    </lineage>
</organism>
<dbReference type="RefSeq" id="WP_154562450.1">
    <property type="nucleotide sequence ID" value="NZ_VUMG01000002.1"/>
</dbReference>
<proteinExistence type="predicted"/>
<name>A0A7K0J5V1_9ACTN</name>
<evidence type="ECO:0000313" key="2">
    <source>
        <dbReference type="Proteomes" id="UP000466104"/>
    </source>
</evidence>
<dbReference type="Proteomes" id="UP000466104">
    <property type="component" value="Unassembled WGS sequence"/>
</dbReference>
<comment type="caution">
    <text evidence="1">The sequence shown here is derived from an EMBL/GenBank/DDBJ whole genome shotgun (WGS) entry which is preliminary data.</text>
</comment>
<gene>
    <name evidence="1" type="ORF">FYJ43_04485</name>
</gene>
<evidence type="ECO:0000313" key="1">
    <source>
        <dbReference type="EMBL" id="MSS45315.1"/>
    </source>
</evidence>
<keyword evidence="2" id="KW-1185">Reference proteome</keyword>
<dbReference type="EMBL" id="VUMG01000002">
    <property type="protein sequence ID" value="MSS45315.1"/>
    <property type="molecule type" value="Genomic_DNA"/>
</dbReference>
<protein>
    <submittedName>
        <fullName evidence="1">Uncharacterized protein</fullName>
    </submittedName>
</protein>
<sequence length="127" mass="14235">MRATYHLDWRDWVSNLCDAIDHALDDIDQSSARGEAAFPIEYAFDCSHATAREVVDPRTDDLESTVVYAVEAALTLQEILDNGPDDATSKAQERHKIASAIPALLRYARALLDEYASAMDRHEEQAR</sequence>
<reference evidence="1 2" key="1">
    <citation type="submission" date="2019-08" db="EMBL/GenBank/DDBJ databases">
        <title>In-depth cultivation of the pig gut microbiome towards novel bacterial diversity and tailored functional studies.</title>
        <authorList>
            <person name="Wylensek D."/>
            <person name="Hitch T.C.A."/>
            <person name="Clavel T."/>
        </authorList>
    </citation>
    <scope>NUCLEOTIDE SEQUENCE [LARGE SCALE GENOMIC DNA]</scope>
    <source>
        <strain evidence="1 2">WCA-380-WT-3A</strain>
    </source>
</reference>
<dbReference type="AlphaFoldDB" id="A0A7K0J5V1"/>
<accession>A0A7K0J5V1</accession>